<comment type="similarity">
    <text evidence="13 14">Belongs to the NAD-dependent DNA ligase family. LigA subfamily.</text>
</comment>
<comment type="catalytic activity">
    <reaction evidence="12 14">
        <text>NAD(+) + (deoxyribonucleotide)n-3'-hydroxyl + 5'-phospho-(deoxyribonucleotide)m = (deoxyribonucleotide)n+m + AMP + beta-nicotinamide D-nucleotide.</text>
        <dbReference type="EC" id="6.5.1.2"/>
    </reaction>
</comment>
<feature type="binding site" evidence="14">
    <location>
        <position position="326"/>
    </location>
    <ligand>
        <name>NAD(+)</name>
        <dbReference type="ChEBI" id="CHEBI:57540"/>
    </ligand>
</feature>
<dbReference type="InterPro" id="IPR001679">
    <property type="entry name" value="DNA_ligase"/>
</dbReference>
<keyword evidence="5 14" id="KW-0235">DNA replication</keyword>
<evidence type="ECO:0000256" key="13">
    <source>
        <dbReference type="ARBA" id="ARBA00060881"/>
    </source>
</evidence>
<dbReference type="InterPro" id="IPR004149">
    <property type="entry name" value="Znf_DNAligase_C4"/>
</dbReference>
<feature type="binding site" evidence="14">
    <location>
        <begin position="35"/>
        <end position="39"/>
    </location>
    <ligand>
        <name>NAD(+)</name>
        <dbReference type="ChEBI" id="CHEBI:57540"/>
    </ligand>
</feature>
<feature type="binding site" evidence="14">
    <location>
        <position position="439"/>
    </location>
    <ligand>
        <name>Zn(2+)</name>
        <dbReference type="ChEBI" id="CHEBI:29105"/>
    </ligand>
</feature>
<keyword evidence="9 14" id="KW-0460">Magnesium</keyword>
<dbReference type="AlphaFoldDB" id="A0AAU7DEM3"/>
<keyword evidence="7 14" id="KW-0227">DNA damage</keyword>
<dbReference type="FunFam" id="3.40.50.10190:FF:000054">
    <property type="entry name" value="DNA ligase"/>
    <property type="match status" value="1"/>
</dbReference>
<dbReference type="InterPro" id="IPR012340">
    <property type="entry name" value="NA-bd_OB-fold"/>
</dbReference>
<evidence type="ECO:0000256" key="11">
    <source>
        <dbReference type="ARBA" id="ARBA00023204"/>
    </source>
</evidence>
<gene>
    <name evidence="14 17" type="primary">ligA</name>
    <name evidence="16" type="ORF">P4G45_00725</name>
    <name evidence="17" type="ORF">P8936_00730</name>
</gene>
<dbReference type="SUPFAM" id="SSF47781">
    <property type="entry name" value="RuvA domain 2-like"/>
    <property type="match status" value="1"/>
</dbReference>
<dbReference type="PIRSF" id="PIRSF001604">
    <property type="entry name" value="LigA"/>
    <property type="match status" value="1"/>
</dbReference>
<evidence type="ECO:0000256" key="4">
    <source>
        <dbReference type="ARBA" id="ARBA00022598"/>
    </source>
</evidence>
<sequence length="702" mass="75859">MAAALTPDQQIQALRDELRQHEYLYYVLDAPKLTDAQYDALMNRLKKLEAEHPDLITADSPTQRVGGKPREGFVKTPHSRPMLSLDNAYNEEELRAWDLRVREALPSSETVRYVCELKLDGLSLALHYAAGASGAAHLVRGLTRGDGSIGEDVTSNVRTIRSVPLSISVAKLKAAGLPQTFEVRGEVVLPQSAFVKMNEEREAQGLAPAANPRNAAAGTIRTLEPNIVAQRRLDFYAYFLLRDGEMLLESQSDTLESLRASGFRVNQYAKTVNDIDAVVKFIADAEPLRDTLGYEIDGVVIKVDATAQQRRLGFTGKAPRWAIAYKFAARAGITQLEDVLFQVGRTGKVTPVAALAPVSIGGTTVTRATLHNADEIARLGVRIGDFVQVERGGDVIPKIVMVVDDAVHPRGTKEIVFPEKCPVCGSDLKKVVGEVDWRCVNNSCPARVREELLHWAARGVMNIEGLGDAMVAQLLGQSAELGGGVDEAVTDEGAPVEIRKPLIHTIGDLYRLKREKLLGLERVGEKTADALLAQIEQSKSAGLARVLLGLGIRFVGERTAQLLAEHFGSMDALMNASAEELEAVNEVGPKVAQAIVEFFAVEKNLQLVRDLESLGLRLTAEKRVKTSTLEGLTFVLTGTLPNLTREAAKEKIESAGGKVSGSVSKKTSYVVAGEEAGSKLDKANSLGVSVIDEAGLLALVDG</sequence>
<dbReference type="CDD" id="cd00114">
    <property type="entry name" value="LIGANc"/>
    <property type="match status" value="1"/>
</dbReference>
<dbReference type="GO" id="GO:0003911">
    <property type="term" value="F:DNA ligase (NAD+) activity"/>
    <property type="evidence" value="ECO:0007669"/>
    <property type="project" value="UniProtKB-UniRule"/>
</dbReference>
<dbReference type="RefSeq" id="WP_348269197.1">
    <property type="nucleotide sequence ID" value="NZ_CP121194.1"/>
</dbReference>
<dbReference type="SUPFAM" id="SSF50249">
    <property type="entry name" value="Nucleic acid-binding proteins"/>
    <property type="match status" value="1"/>
</dbReference>
<evidence type="ECO:0000256" key="5">
    <source>
        <dbReference type="ARBA" id="ARBA00022705"/>
    </source>
</evidence>
<feature type="binding site" evidence="14">
    <location>
        <position position="302"/>
    </location>
    <ligand>
        <name>NAD(+)</name>
        <dbReference type="ChEBI" id="CHEBI:57540"/>
    </ligand>
</feature>
<dbReference type="GO" id="GO:0005829">
    <property type="term" value="C:cytosol"/>
    <property type="evidence" value="ECO:0007669"/>
    <property type="project" value="TreeGrafter"/>
</dbReference>
<keyword evidence="11 14" id="KW-0234">DNA repair</keyword>
<feature type="binding site" evidence="14">
    <location>
        <position position="421"/>
    </location>
    <ligand>
        <name>Zn(2+)</name>
        <dbReference type="ChEBI" id="CHEBI:29105"/>
    </ligand>
</feature>
<dbReference type="SMART" id="SM00532">
    <property type="entry name" value="LIGANc"/>
    <property type="match status" value="1"/>
</dbReference>
<dbReference type="Pfam" id="PF01653">
    <property type="entry name" value="DNA_ligase_aden"/>
    <property type="match status" value="1"/>
</dbReference>
<dbReference type="SUPFAM" id="SSF52113">
    <property type="entry name" value="BRCT domain"/>
    <property type="match status" value="1"/>
</dbReference>
<dbReference type="InterPro" id="IPR001357">
    <property type="entry name" value="BRCT_dom"/>
</dbReference>
<feature type="domain" description="BRCT" evidence="15">
    <location>
        <begin position="624"/>
        <end position="702"/>
    </location>
</feature>
<feature type="binding site" evidence="14">
    <location>
        <begin position="84"/>
        <end position="85"/>
    </location>
    <ligand>
        <name>NAD(+)</name>
        <dbReference type="ChEBI" id="CHEBI:57540"/>
    </ligand>
</feature>
<dbReference type="PROSITE" id="PS01056">
    <property type="entry name" value="DNA_LIGASE_N2"/>
    <property type="match status" value="1"/>
</dbReference>
<dbReference type="Gene3D" id="3.40.50.10190">
    <property type="entry name" value="BRCT domain"/>
    <property type="match status" value="1"/>
</dbReference>
<dbReference type="EMBL" id="CP121194">
    <property type="protein sequence ID" value="XBH11707.1"/>
    <property type="molecule type" value="Genomic_DNA"/>
</dbReference>
<dbReference type="Pfam" id="PF03119">
    <property type="entry name" value="DNA_ligase_ZBD"/>
    <property type="match status" value="1"/>
</dbReference>
<feature type="binding site" evidence="14">
    <location>
        <position position="116"/>
    </location>
    <ligand>
        <name>NAD(+)</name>
        <dbReference type="ChEBI" id="CHEBI:57540"/>
    </ligand>
</feature>
<dbReference type="GO" id="GO:0006260">
    <property type="term" value="P:DNA replication"/>
    <property type="evidence" value="ECO:0007669"/>
    <property type="project" value="UniProtKB-KW"/>
</dbReference>
<evidence type="ECO:0000256" key="8">
    <source>
        <dbReference type="ARBA" id="ARBA00022833"/>
    </source>
</evidence>
<keyword evidence="4 14" id="KW-0436">Ligase</keyword>
<dbReference type="GO" id="GO:0006281">
    <property type="term" value="P:DNA repair"/>
    <property type="evidence" value="ECO:0007669"/>
    <property type="project" value="UniProtKB-KW"/>
</dbReference>
<feature type="binding site" evidence="14">
    <location>
        <position position="444"/>
    </location>
    <ligand>
        <name>Zn(2+)</name>
        <dbReference type="ChEBI" id="CHEBI:29105"/>
    </ligand>
</feature>
<dbReference type="InterPro" id="IPR041663">
    <property type="entry name" value="DisA/LigA_HHH"/>
</dbReference>
<dbReference type="InterPro" id="IPR013840">
    <property type="entry name" value="DNAligase_N"/>
</dbReference>
<dbReference type="Gene3D" id="1.10.150.20">
    <property type="entry name" value="5' to 3' exonuclease, C-terminal subdomain"/>
    <property type="match status" value="2"/>
</dbReference>
<dbReference type="HAMAP" id="MF_01588">
    <property type="entry name" value="DNA_ligase_A"/>
    <property type="match status" value="1"/>
</dbReference>
<name>A0AAU7DEM3_9BACT</name>
<comment type="function">
    <text evidence="1 14">DNA ligase that catalyzes the formation of phosphodiester linkages between 5'-phosphoryl and 3'-hydroxyl groups in double-stranded DNA using NAD as a coenzyme and as the energy source for the reaction. It is essential for DNA replication and repair of damaged DNA.</text>
</comment>
<protein>
    <recommendedName>
        <fullName evidence="3 14">DNA ligase</fullName>
        <ecNumber evidence="2 14">6.5.1.2</ecNumber>
    </recommendedName>
    <alternativeName>
        <fullName evidence="14">Polydeoxyribonucleotide synthase [NAD(+)]</fullName>
    </alternativeName>
</protein>
<feature type="active site" description="N6-AMP-lysine intermediate" evidence="14">
    <location>
        <position position="118"/>
    </location>
</feature>
<proteinExistence type="inferred from homology"/>
<evidence type="ECO:0000256" key="1">
    <source>
        <dbReference type="ARBA" id="ARBA00004067"/>
    </source>
</evidence>
<dbReference type="InterPro" id="IPR003583">
    <property type="entry name" value="Hlx-hairpin-Hlx_DNA-bd_motif"/>
</dbReference>
<dbReference type="EMBL" id="CP121195">
    <property type="protein sequence ID" value="XBH15241.1"/>
    <property type="molecule type" value="Genomic_DNA"/>
</dbReference>
<keyword evidence="8 14" id="KW-0862">Zinc</keyword>
<dbReference type="Pfam" id="PF00533">
    <property type="entry name" value="BRCT"/>
    <property type="match status" value="1"/>
</dbReference>
<dbReference type="PANTHER" id="PTHR23389">
    <property type="entry name" value="CHROMOSOME TRANSMISSION FIDELITY FACTOR 18"/>
    <property type="match status" value="1"/>
</dbReference>
<dbReference type="InterPro" id="IPR033136">
    <property type="entry name" value="DNA_ligase_CS"/>
</dbReference>
<dbReference type="FunFam" id="2.40.50.140:FF:000012">
    <property type="entry name" value="DNA ligase"/>
    <property type="match status" value="1"/>
</dbReference>
<dbReference type="FunFam" id="1.10.287.610:FF:000002">
    <property type="entry name" value="DNA ligase"/>
    <property type="match status" value="1"/>
</dbReference>
<evidence type="ECO:0000256" key="7">
    <source>
        <dbReference type="ARBA" id="ARBA00022763"/>
    </source>
</evidence>
<evidence type="ECO:0000313" key="16">
    <source>
        <dbReference type="EMBL" id="XBH11707.1"/>
    </source>
</evidence>
<dbReference type="PROSITE" id="PS50172">
    <property type="entry name" value="BRCT"/>
    <property type="match status" value="1"/>
</dbReference>
<dbReference type="SUPFAM" id="SSF56091">
    <property type="entry name" value="DNA ligase/mRNA capping enzyme, catalytic domain"/>
    <property type="match status" value="1"/>
</dbReference>
<dbReference type="GO" id="GO:0046872">
    <property type="term" value="F:metal ion binding"/>
    <property type="evidence" value="ECO:0007669"/>
    <property type="project" value="UniProtKB-KW"/>
</dbReference>
<dbReference type="FunFam" id="1.10.150.20:FF:000006">
    <property type="entry name" value="DNA ligase"/>
    <property type="match status" value="1"/>
</dbReference>
<evidence type="ECO:0000256" key="10">
    <source>
        <dbReference type="ARBA" id="ARBA00023027"/>
    </source>
</evidence>
<keyword evidence="10 14" id="KW-0520">NAD</keyword>
<dbReference type="Gene3D" id="6.20.10.30">
    <property type="match status" value="1"/>
</dbReference>
<evidence type="ECO:0000256" key="6">
    <source>
        <dbReference type="ARBA" id="ARBA00022723"/>
    </source>
</evidence>
<dbReference type="Gene3D" id="3.30.470.30">
    <property type="entry name" value="DNA ligase/mRNA capping enzyme"/>
    <property type="match status" value="1"/>
</dbReference>
<dbReference type="SMART" id="SM00292">
    <property type="entry name" value="BRCT"/>
    <property type="match status" value="1"/>
</dbReference>
<evidence type="ECO:0000259" key="15">
    <source>
        <dbReference type="PROSITE" id="PS50172"/>
    </source>
</evidence>
<evidence type="ECO:0000313" key="17">
    <source>
        <dbReference type="EMBL" id="XBH15241.1"/>
    </source>
</evidence>
<dbReference type="Pfam" id="PF03120">
    <property type="entry name" value="OB_DNA_ligase"/>
    <property type="match status" value="1"/>
</dbReference>
<dbReference type="NCBIfam" id="NF005932">
    <property type="entry name" value="PRK07956.1"/>
    <property type="match status" value="1"/>
</dbReference>
<dbReference type="KEGG" id="epl:P4G45_00725"/>
<dbReference type="InterPro" id="IPR013839">
    <property type="entry name" value="DNAligase_adenylation"/>
</dbReference>
<evidence type="ECO:0000256" key="3">
    <source>
        <dbReference type="ARBA" id="ARBA00013308"/>
    </source>
</evidence>
<dbReference type="FunFam" id="3.30.470.30:FF:000001">
    <property type="entry name" value="DNA ligase"/>
    <property type="match status" value="1"/>
</dbReference>
<accession>A0AAU7D176</accession>
<dbReference type="Pfam" id="PF12826">
    <property type="entry name" value="HHH_2"/>
    <property type="match status" value="1"/>
</dbReference>
<dbReference type="GO" id="GO:0003677">
    <property type="term" value="F:DNA binding"/>
    <property type="evidence" value="ECO:0007669"/>
    <property type="project" value="InterPro"/>
</dbReference>
<dbReference type="NCBIfam" id="TIGR00575">
    <property type="entry name" value="dnlj"/>
    <property type="match status" value="1"/>
</dbReference>
<evidence type="ECO:0000256" key="12">
    <source>
        <dbReference type="ARBA" id="ARBA00034005"/>
    </source>
</evidence>
<accession>A0AAU7DEM3</accession>
<feature type="binding site" evidence="14">
    <location>
        <position position="186"/>
    </location>
    <ligand>
        <name>NAD(+)</name>
        <dbReference type="ChEBI" id="CHEBI:57540"/>
    </ligand>
</feature>
<evidence type="ECO:0000256" key="9">
    <source>
        <dbReference type="ARBA" id="ARBA00022842"/>
    </source>
</evidence>
<dbReference type="InterPro" id="IPR004150">
    <property type="entry name" value="NAD_DNA_ligase_OB"/>
</dbReference>
<keyword evidence="14" id="KW-0464">Manganese</keyword>
<organism evidence="17">
    <name type="scientific">Edaphobacter paludis</name>
    <dbReference type="NCBI Taxonomy" id="3035702"/>
    <lineage>
        <taxon>Bacteria</taxon>
        <taxon>Pseudomonadati</taxon>
        <taxon>Acidobacteriota</taxon>
        <taxon>Terriglobia</taxon>
        <taxon>Terriglobales</taxon>
        <taxon>Acidobacteriaceae</taxon>
        <taxon>Edaphobacter</taxon>
    </lineage>
</organism>
<comment type="cofactor">
    <cofactor evidence="14">
        <name>Mg(2+)</name>
        <dbReference type="ChEBI" id="CHEBI:18420"/>
    </cofactor>
    <cofactor evidence="14">
        <name>Mn(2+)</name>
        <dbReference type="ChEBI" id="CHEBI:29035"/>
    </cofactor>
</comment>
<dbReference type="EC" id="6.5.1.2" evidence="2 14"/>
<dbReference type="Pfam" id="PF22745">
    <property type="entry name" value="Nlig-Ia"/>
    <property type="match status" value="1"/>
</dbReference>
<feature type="binding site" evidence="14">
    <location>
        <position position="144"/>
    </location>
    <ligand>
        <name>NAD(+)</name>
        <dbReference type="ChEBI" id="CHEBI:57540"/>
    </ligand>
</feature>
<dbReference type="PANTHER" id="PTHR23389:SF9">
    <property type="entry name" value="DNA LIGASE"/>
    <property type="match status" value="1"/>
</dbReference>
<evidence type="ECO:0000256" key="2">
    <source>
        <dbReference type="ARBA" id="ARBA00012722"/>
    </source>
</evidence>
<reference evidence="17" key="1">
    <citation type="submission" date="2023-03" db="EMBL/GenBank/DDBJ databases">
        <title>Edaphobacter sp.</title>
        <authorList>
            <person name="Huber K.J."/>
            <person name="Papendorf J."/>
            <person name="Pilke C."/>
            <person name="Bunk B."/>
            <person name="Sproeer C."/>
            <person name="Pester M."/>
        </authorList>
    </citation>
    <scope>NUCLEOTIDE SEQUENCE</scope>
    <source>
        <strain evidence="16">DSM 109919</strain>
        <strain evidence="17">DSM 109920</strain>
    </source>
</reference>
<dbReference type="Gene3D" id="1.10.287.610">
    <property type="entry name" value="Helix hairpin bin"/>
    <property type="match status" value="1"/>
</dbReference>
<dbReference type="SMART" id="SM00278">
    <property type="entry name" value="HhH1"/>
    <property type="match status" value="3"/>
</dbReference>
<dbReference type="Gene3D" id="2.40.50.140">
    <property type="entry name" value="Nucleic acid-binding proteins"/>
    <property type="match status" value="1"/>
</dbReference>
<evidence type="ECO:0000256" key="14">
    <source>
        <dbReference type="HAMAP-Rule" id="MF_01588"/>
    </source>
</evidence>
<feature type="binding site" evidence="14">
    <location>
        <position position="424"/>
    </location>
    <ligand>
        <name>Zn(2+)</name>
        <dbReference type="ChEBI" id="CHEBI:29105"/>
    </ligand>
</feature>
<dbReference type="InterPro" id="IPR010994">
    <property type="entry name" value="RuvA_2-like"/>
</dbReference>
<dbReference type="InterPro" id="IPR036420">
    <property type="entry name" value="BRCT_dom_sf"/>
</dbReference>
<keyword evidence="6 14" id="KW-0479">Metal-binding</keyword>